<dbReference type="AlphaFoldDB" id="A0A1R1SFZ0"/>
<evidence type="ECO:0000256" key="4">
    <source>
        <dbReference type="SAM" id="MobiDB-lite"/>
    </source>
</evidence>
<organism evidence="7 8">
    <name type="scientific">Streptomyces sparsogenes DSM 40356</name>
    <dbReference type="NCBI Taxonomy" id="1331668"/>
    <lineage>
        <taxon>Bacteria</taxon>
        <taxon>Bacillati</taxon>
        <taxon>Actinomycetota</taxon>
        <taxon>Actinomycetes</taxon>
        <taxon>Kitasatosporales</taxon>
        <taxon>Streptomycetaceae</taxon>
        <taxon>Streptomyces</taxon>
    </lineage>
</organism>
<sequence>MPIPSLPPGAALPGLARLPGPAGPWARAYVVFNRRLALYGRAAVMSACALLAVPAMPMGKIAPAAAVAFAALAWCWIHLWLATASTARPRLLLFLDVAVMTALCLSQRITVPDGQPAHGSTWILVSVNFTAVGYQLMQPPFTAILAASWLCCADLAGAAWRPRHAWTDALPSVTWVLVNVILAQVVVRLVFSESRAADEAADRAARARRQGEAAEARCAAEREYLAALHDTACATLLIASAPWASMRPETLRAQAARDLVRLRAEQSPAGEVDLASELADEIAAHSLHVITRFDEDLGTVWCPAATALRGGLGEALRNVARYAGVDVVRVTAKRTQHVVTVVIADRGVGFRTERVPVQRIGIKHSICGRMSNVGGRATVESRPGRGTTVRLEWPRA</sequence>
<keyword evidence="2 7" id="KW-0418">Kinase</keyword>
<feature type="transmembrane region" description="Helical" evidence="5">
    <location>
        <begin position="61"/>
        <end position="79"/>
    </location>
</feature>
<dbReference type="GO" id="GO:0000160">
    <property type="term" value="P:phosphorelay signal transduction system"/>
    <property type="evidence" value="ECO:0007669"/>
    <property type="project" value="UniProtKB-KW"/>
</dbReference>
<evidence type="ECO:0000256" key="5">
    <source>
        <dbReference type="SAM" id="Phobius"/>
    </source>
</evidence>
<name>A0A1R1SFZ0_9ACTN</name>
<protein>
    <submittedName>
        <fullName evidence="7">Putative signal transduction histidine kinase</fullName>
    </submittedName>
</protein>
<feature type="region of interest" description="Disordered" evidence="4">
    <location>
        <begin position="377"/>
        <end position="396"/>
    </location>
</feature>
<dbReference type="PANTHER" id="PTHR24421">
    <property type="entry name" value="NITRATE/NITRITE SENSOR PROTEIN NARX-RELATED"/>
    <property type="match status" value="1"/>
</dbReference>
<keyword evidence="5" id="KW-1133">Transmembrane helix</keyword>
<dbReference type="GO" id="GO:0016301">
    <property type="term" value="F:kinase activity"/>
    <property type="evidence" value="ECO:0007669"/>
    <property type="project" value="UniProtKB-KW"/>
</dbReference>
<evidence type="ECO:0000256" key="1">
    <source>
        <dbReference type="ARBA" id="ARBA00022679"/>
    </source>
</evidence>
<feature type="transmembrane region" description="Helical" evidence="5">
    <location>
        <begin position="36"/>
        <end position="55"/>
    </location>
</feature>
<keyword evidence="1" id="KW-0808">Transferase</keyword>
<evidence type="ECO:0000259" key="6">
    <source>
        <dbReference type="Pfam" id="PF02518"/>
    </source>
</evidence>
<comment type="caution">
    <text evidence="7">The sequence shown here is derived from an EMBL/GenBank/DDBJ whole genome shotgun (WGS) entry which is preliminary data.</text>
</comment>
<keyword evidence="5" id="KW-0472">Membrane</keyword>
<dbReference type="GeneID" id="96748245"/>
<keyword evidence="8" id="KW-1185">Reference proteome</keyword>
<dbReference type="PANTHER" id="PTHR24421:SF61">
    <property type="entry name" value="OXYGEN SENSOR HISTIDINE KINASE NREB"/>
    <property type="match status" value="1"/>
</dbReference>
<dbReference type="Proteomes" id="UP000186168">
    <property type="component" value="Unassembled WGS sequence"/>
</dbReference>
<dbReference type="SUPFAM" id="SSF55874">
    <property type="entry name" value="ATPase domain of HSP90 chaperone/DNA topoisomerase II/histidine kinase"/>
    <property type="match status" value="1"/>
</dbReference>
<dbReference type="RefSeq" id="WP_065968266.1">
    <property type="nucleotide sequence ID" value="NZ_ASQP01000316.1"/>
</dbReference>
<accession>A0A1R1SFZ0</accession>
<evidence type="ECO:0000256" key="2">
    <source>
        <dbReference type="ARBA" id="ARBA00022777"/>
    </source>
</evidence>
<dbReference type="InterPro" id="IPR050482">
    <property type="entry name" value="Sensor_HK_TwoCompSys"/>
</dbReference>
<reference evidence="7 8" key="1">
    <citation type="submission" date="2013-05" db="EMBL/GenBank/DDBJ databases">
        <title>Genome sequence of Streptomyces sparsogenes DSM 40356.</title>
        <authorList>
            <person name="Coyne S."/>
            <person name="Seebeck F.P."/>
        </authorList>
    </citation>
    <scope>NUCLEOTIDE SEQUENCE [LARGE SCALE GENOMIC DNA]</scope>
    <source>
        <strain evidence="7 8">DSM 40356</strain>
    </source>
</reference>
<dbReference type="STRING" id="67365.GCA_001704635_03944"/>
<proteinExistence type="predicted"/>
<gene>
    <name evidence="7" type="ORF">SPAR_22292</name>
</gene>
<dbReference type="EMBL" id="ASQP01000316">
    <property type="protein sequence ID" value="OMI37190.1"/>
    <property type="molecule type" value="Genomic_DNA"/>
</dbReference>
<dbReference type="Gene3D" id="3.30.565.10">
    <property type="entry name" value="Histidine kinase-like ATPase, C-terminal domain"/>
    <property type="match status" value="1"/>
</dbReference>
<evidence type="ECO:0000256" key="3">
    <source>
        <dbReference type="ARBA" id="ARBA00023012"/>
    </source>
</evidence>
<dbReference type="InterPro" id="IPR003594">
    <property type="entry name" value="HATPase_dom"/>
</dbReference>
<keyword evidence="5" id="KW-0812">Transmembrane</keyword>
<dbReference type="InterPro" id="IPR036890">
    <property type="entry name" value="HATPase_C_sf"/>
</dbReference>
<evidence type="ECO:0000313" key="7">
    <source>
        <dbReference type="EMBL" id="OMI37190.1"/>
    </source>
</evidence>
<evidence type="ECO:0000313" key="8">
    <source>
        <dbReference type="Proteomes" id="UP000186168"/>
    </source>
</evidence>
<dbReference type="Pfam" id="PF02518">
    <property type="entry name" value="HATPase_c"/>
    <property type="match status" value="1"/>
</dbReference>
<keyword evidence="3" id="KW-0902">Two-component regulatory system</keyword>
<feature type="domain" description="Histidine kinase/HSP90-like ATPase" evidence="6">
    <location>
        <begin position="308"/>
        <end position="395"/>
    </location>
</feature>